<dbReference type="GO" id="GO:0006508">
    <property type="term" value="P:proteolysis"/>
    <property type="evidence" value="ECO:0007669"/>
    <property type="project" value="InterPro"/>
</dbReference>
<comment type="caution">
    <text evidence="4">The sequence shown here is derived from an EMBL/GenBank/DDBJ whole genome shotgun (WGS) entry which is preliminary data.</text>
</comment>
<reference evidence="4" key="1">
    <citation type="submission" date="2021-06" db="EMBL/GenBank/DDBJ databases">
        <authorList>
            <person name="Hodson N. C."/>
            <person name="Mongue J. A."/>
            <person name="Jaron S. K."/>
        </authorList>
    </citation>
    <scope>NUCLEOTIDE SEQUENCE</scope>
</reference>
<dbReference type="GO" id="GO:0004252">
    <property type="term" value="F:serine-type endopeptidase activity"/>
    <property type="evidence" value="ECO:0007669"/>
    <property type="project" value="InterPro"/>
</dbReference>
<dbReference type="Proteomes" id="UP000708208">
    <property type="component" value="Unassembled WGS sequence"/>
</dbReference>
<dbReference type="CDD" id="cd00190">
    <property type="entry name" value="Tryp_SPc"/>
    <property type="match status" value="1"/>
</dbReference>
<feature type="domain" description="Peptidase S1" evidence="3">
    <location>
        <begin position="1"/>
        <end position="143"/>
    </location>
</feature>
<comment type="similarity">
    <text evidence="2">Belongs to the peptidase S1 family. CLIP subfamily.</text>
</comment>
<protein>
    <recommendedName>
        <fullName evidence="3">Peptidase S1 domain-containing protein</fullName>
    </recommendedName>
</protein>
<gene>
    <name evidence="4" type="ORF">AFUS01_LOCUS20993</name>
</gene>
<evidence type="ECO:0000256" key="2">
    <source>
        <dbReference type="ARBA" id="ARBA00024195"/>
    </source>
</evidence>
<dbReference type="OrthoDB" id="6261922at2759"/>
<evidence type="ECO:0000256" key="1">
    <source>
        <dbReference type="ARBA" id="ARBA00023157"/>
    </source>
</evidence>
<dbReference type="PROSITE" id="PS50240">
    <property type="entry name" value="TRYPSIN_DOM"/>
    <property type="match status" value="1"/>
</dbReference>
<keyword evidence="1" id="KW-1015">Disulfide bond</keyword>
<dbReference type="InterPro" id="IPR051487">
    <property type="entry name" value="Ser/Thr_Proteases_Immune/Dev"/>
</dbReference>
<dbReference type="FunFam" id="2.40.10.10:FF:000002">
    <property type="entry name" value="Transmembrane protease serine"/>
    <property type="match status" value="1"/>
</dbReference>
<proteinExistence type="inferred from homology"/>
<dbReference type="InterPro" id="IPR001254">
    <property type="entry name" value="Trypsin_dom"/>
</dbReference>
<dbReference type="SMART" id="SM00020">
    <property type="entry name" value="Tryp_SPc"/>
    <property type="match status" value="1"/>
</dbReference>
<dbReference type="EMBL" id="CAJVCH010232213">
    <property type="protein sequence ID" value="CAG7732475.1"/>
    <property type="molecule type" value="Genomic_DNA"/>
</dbReference>
<keyword evidence="5" id="KW-1185">Reference proteome</keyword>
<evidence type="ECO:0000313" key="5">
    <source>
        <dbReference type="Proteomes" id="UP000708208"/>
    </source>
</evidence>
<organism evidence="4 5">
    <name type="scientific">Allacma fusca</name>
    <dbReference type="NCBI Taxonomy" id="39272"/>
    <lineage>
        <taxon>Eukaryota</taxon>
        <taxon>Metazoa</taxon>
        <taxon>Ecdysozoa</taxon>
        <taxon>Arthropoda</taxon>
        <taxon>Hexapoda</taxon>
        <taxon>Collembola</taxon>
        <taxon>Symphypleona</taxon>
        <taxon>Sminthuridae</taxon>
        <taxon>Allacma</taxon>
    </lineage>
</organism>
<name>A0A8J2KUB8_9HEXA</name>
<evidence type="ECO:0000313" key="4">
    <source>
        <dbReference type="EMBL" id="CAG7732475.1"/>
    </source>
</evidence>
<dbReference type="AlphaFoldDB" id="A0A8J2KUB8"/>
<feature type="non-terminal residue" evidence="4">
    <location>
        <position position="1"/>
    </location>
</feature>
<evidence type="ECO:0000259" key="3">
    <source>
        <dbReference type="PROSITE" id="PS50240"/>
    </source>
</evidence>
<sequence length="161" mass="17177">AVLAPHIDTICLPGNTPQYDNSSCWATGWGKSAFGWNGTYQAILREVELPLVPRAVCQTAFRTTNLGAGFTLHDSFICAGGLKNQDTCVGDGGGPLVCASTADPWRYVLAGVVSWGVNCGTYGIPGAYVDVTKFRAWIDTTIVTRVPTYDVTRVTITTQLG</sequence>
<dbReference type="Pfam" id="PF00089">
    <property type="entry name" value="Trypsin"/>
    <property type="match status" value="1"/>
</dbReference>
<accession>A0A8J2KUB8</accession>
<dbReference type="PANTHER" id="PTHR24256">
    <property type="entry name" value="TRYPTASE-RELATED"/>
    <property type="match status" value="1"/>
</dbReference>